<organism evidence="1 2">
    <name type="scientific">Galerina marginata (strain CBS 339.88)</name>
    <dbReference type="NCBI Taxonomy" id="685588"/>
    <lineage>
        <taxon>Eukaryota</taxon>
        <taxon>Fungi</taxon>
        <taxon>Dikarya</taxon>
        <taxon>Basidiomycota</taxon>
        <taxon>Agaricomycotina</taxon>
        <taxon>Agaricomycetes</taxon>
        <taxon>Agaricomycetidae</taxon>
        <taxon>Agaricales</taxon>
        <taxon>Agaricineae</taxon>
        <taxon>Strophariaceae</taxon>
        <taxon>Galerina</taxon>
    </lineage>
</organism>
<dbReference type="AlphaFoldDB" id="A0A067TJV4"/>
<sequence length="75" mass="9083">MFLSLKYTNTRRSAQLSPDCIIQAKSRRVGYTDLYQEADRLVGSPRLQLYYHIRYDNTIDDVPYLCHWAHWFFHK</sequence>
<dbReference type="Proteomes" id="UP000027222">
    <property type="component" value="Unassembled WGS sequence"/>
</dbReference>
<accession>A0A067TJV4</accession>
<gene>
    <name evidence="1" type="ORF">GALMADRAFT_1230715</name>
</gene>
<name>A0A067TJV4_GALM3</name>
<dbReference type="HOGENOM" id="CLU_2671244_0_0_1"/>
<evidence type="ECO:0000313" key="1">
    <source>
        <dbReference type="EMBL" id="KDR79263.1"/>
    </source>
</evidence>
<proteinExistence type="predicted"/>
<evidence type="ECO:0000313" key="2">
    <source>
        <dbReference type="Proteomes" id="UP000027222"/>
    </source>
</evidence>
<reference evidence="2" key="1">
    <citation type="journal article" date="2014" name="Proc. Natl. Acad. Sci. U.S.A.">
        <title>Extensive sampling of basidiomycete genomes demonstrates inadequacy of the white-rot/brown-rot paradigm for wood decay fungi.</title>
        <authorList>
            <person name="Riley R."/>
            <person name="Salamov A.A."/>
            <person name="Brown D.W."/>
            <person name="Nagy L.G."/>
            <person name="Floudas D."/>
            <person name="Held B.W."/>
            <person name="Levasseur A."/>
            <person name="Lombard V."/>
            <person name="Morin E."/>
            <person name="Otillar R."/>
            <person name="Lindquist E.A."/>
            <person name="Sun H."/>
            <person name="LaButti K.M."/>
            <person name="Schmutz J."/>
            <person name="Jabbour D."/>
            <person name="Luo H."/>
            <person name="Baker S.E."/>
            <person name="Pisabarro A.G."/>
            <person name="Walton J.D."/>
            <person name="Blanchette R.A."/>
            <person name="Henrissat B."/>
            <person name="Martin F."/>
            <person name="Cullen D."/>
            <person name="Hibbett D.S."/>
            <person name="Grigoriev I.V."/>
        </authorList>
    </citation>
    <scope>NUCLEOTIDE SEQUENCE [LARGE SCALE GENOMIC DNA]</scope>
    <source>
        <strain evidence="2">CBS 339.88</strain>
    </source>
</reference>
<protein>
    <submittedName>
        <fullName evidence="1">Uncharacterized protein</fullName>
    </submittedName>
</protein>
<keyword evidence="2" id="KW-1185">Reference proteome</keyword>
<dbReference type="EMBL" id="KL142373">
    <property type="protein sequence ID" value="KDR79263.1"/>
    <property type="molecule type" value="Genomic_DNA"/>
</dbReference>